<keyword evidence="2" id="KW-1185">Reference proteome</keyword>
<dbReference type="EMBL" id="JAQIZT010000004">
    <property type="protein sequence ID" value="KAJ7000353.1"/>
    <property type="molecule type" value="Genomic_DNA"/>
</dbReference>
<protein>
    <submittedName>
        <fullName evidence="1">Uncharacterized protein</fullName>
    </submittedName>
</protein>
<organism evidence="1 2">
    <name type="scientific">Populus alba x Populus x berolinensis</name>
    <dbReference type="NCBI Taxonomy" id="444605"/>
    <lineage>
        <taxon>Eukaryota</taxon>
        <taxon>Viridiplantae</taxon>
        <taxon>Streptophyta</taxon>
        <taxon>Embryophyta</taxon>
        <taxon>Tracheophyta</taxon>
        <taxon>Spermatophyta</taxon>
        <taxon>Magnoliopsida</taxon>
        <taxon>eudicotyledons</taxon>
        <taxon>Gunneridae</taxon>
        <taxon>Pentapetalae</taxon>
        <taxon>rosids</taxon>
        <taxon>fabids</taxon>
        <taxon>Malpighiales</taxon>
        <taxon>Salicaceae</taxon>
        <taxon>Saliceae</taxon>
        <taxon>Populus</taxon>
    </lineage>
</organism>
<evidence type="ECO:0000313" key="1">
    <source>
        <dbReference type="EMBL" id="KAJ7000353.1"/>
    </source>
</evidence>
<accession>A0AAD6W5R8</accession>
<gene>
    <name evidence="1" type="ORF">NC653_010976</name>
</gene>
<name>A0AAD6W5R8_9ROSI</name>
<comment type="caution">
    <text evidence="1">The sequence shown here is derived from an EMBL/GenBank/DDBJ whole genome shotgun (WGS) entry which is preliminary data.</text>
</comment>
<sequence>MVYLVLTQQRLFSDLSDSPPQSPPLSLLPFCFPIIKHRYPSSLSLSLSIITSLFAQRNQPTSWLKTSCFN</sequence>
<dbReference type="AlphaFoldDB" id="A0AAD6W5R8"/>
<dbReference type="Proteomes" id="UP001164929">
    <property type="component" value="Chromosome 4"/>
</dbReference>
<reference evidence="1 2" key="1">
    <citation type="journal article" date="2023" name="Mol. Ecol. Resour.">
        <title>Chromosome-level genome assembly of a triploid poplar Populus alba 'Berolinensis'.</title>
        <authorList>
            <person name="Chen S."/>
            <person name="Yu Y."/>
            <person name="Wang X."/>
            <person name="Wang S."/>
            <person name="Zhang T."/>
            <person name="Zhou Y."/>
            <person name="He R."/>
            <person name="Meng N."/>
            <person name="Wang Y."/>
            <person name="Liu W."/>
            <person name="Liu Z."/>
            <person name="Liu J."/>
            <person name="Guo Q."/>
            <person name="Huang H."/>
            <person name="Sederoff R.R."/>
            <person name="Wang G."/>
            <person name="Qu G."/>
            <person name="Chen S."/>
        </authorList>
    </citation>
    <scope>NUCLEOTIDE SEQUENCE [LARGE SCALE GENOMIC DNA]</scope>
    <source>
        <strain evidence="1">SC-2020</strain>
    </source>
</reference>
<evidence type="ECO:0000313" key="2">
    <source>
        <dbReference type="Proteomes" id="UP001164929"/>
    </source>
</evidence>
<proteinExistence type="predicted"/>